<dbReference type="RefSeq" id="WP_100117028.1">
    <property type="nucleotide sequence ID" value="NZ_CP160207.2"/>
</dbReference>
<accession>A0A2N9Y3L0</accession>
<comment type="caution">
    <text evidence="1">The sequence shown here is derived from an EMBL/GenBank/DDBJ whole genome shotgun (WGS) entry which is preliminary data.</text>
</comment>
<name>A0A2N9Y3L0_9NEIS</name>
<dbReference type="AlphaFoldDB" id="A0A2N9Y3L0"/>
<gene>
    <name evidence="1" type="ORF">BHC47_06035</name>
</gene>
<dbReference type="Proteomes" id="UP000231094">
    <property type="component" value="Unassembled WGS sequence"/>
</dbReference>
<proteinExistence type="predicted"/>
<dbReference type="EMBL" id="MEIV01000053">
    <property type="protein sequence ID" value="PIT62047.1"/>
    <property type="molecule type" value="Genomic_DNA"/>
</dbReference>
<organism evidence="1 2">
    <name type="scientific">Snodgrassella alvi</name>
    <dbReference type="NCBI Taxonomy" id="1196083"/>
    <lineage>
        <taxon>Bacteria</taxon>
        <taxon>Pseudomonadati</taxon>
        <taxon>Pseudomonadota</taxon>
        <taxon>Betaproteobacteria</taxon>
        <taxon>Neisseriales</taxon>
        <taxon>Neisseriaceae</taxon>
        <taxon>Snodgrassella</taxon>
    </lineage>
</organism>
<sequence length="73" mass="8154">MMEVTEHSKDDIQYPVARRSLIDGIVVLFFSKNTGVVIKTSPDSEMIFGDISTDWTSCSDNTIWEPVDITITG</sequence>
<evidence type="ECO:0000313" key="2">
    <source>
        <dbReference type="Proteomes" id="UP000231094"/>
    </source>
</evidence>
<reference evidence="1 2" key="1">
    <citation type="journal article" date="2017" name="MBio">
        <title>Type VI secretion-mediated competition in the bee gut microbiome.</title>
        <authorList>
            <person name="Steele M.I."/>
            <person name="Kwong W.K."/>
            <person name="Powell J.E."/>
            <person name="Whiteley M."/>
            <person name="Moran N.A."/>
        </authorList>
    </citation>
    <scope>NUCLEOTIDE SEQUENCE [LARGE SCALE GENOMIC DNA]</scope>
    <source>
        <strain evidence="1 2">PEB0171</strain>
    </source>
</reference>
<protein>
    <submittedName>
        <fullName evidence="1">Uncharacterized protein</fullName>
    </submittedName>
</protein>
<evidence type="ECO:0000313" key="1">
    <source>
        <dbReference type="EMBL" id="PIT62047.1"/>
    </source>
</evidence>